<protein>
    <recommendedName>
        <fullName evidence="1">DDE-1 domain-containing protein</fullName>
    </recommendedName>
</protein>
<dbReference type="PANTHER" id="PTHR19303:SF57">
    <property type="entry name" value="HTH CENPB-TYPE DOMAIN-CONTAINING PROTEIN"/>
    <property type="match status" value="1"/>
</dbReference>
<dbReference type="PANTHER" id="PTHR19303">
    <property type="entry name" value="TRANSPOSON"/>
    <property type="match status" value="1"/>
</dbReference>
<gene>
    <name evidence="2" type="ORF">PC129_g2611</name>
</gene>
<organism evidence="2 3">
    <name type="scientific">Phytophthora cactorum</name>
    <dbReference type="NCBI Taxonomy" id="29920"/>
    <lineage>
        <taxon>Eukaryota</taxon>
        <taxon>Sar</taxon>
        <taxon>Stramenopiles</taxon>
        <taxon>Oomycota</taxon>
        <taxon>Peronosporomycetes</taxon>
        <taxon>Peronosporales</taxon>
        <taxon>Peronosporaceae</taxon>
        <taxon>Phytophthora</taxon>
    </lineage>
</organism>
<name>A0A8T1IN28_9STRA</name>
<dbReference type="InterPro" id="IPR050863">
    <property type="entry name" value="CenT-Element_Derived"/>
</dbReference>
<dbReference type="EMBL" id="RCMV01000049">
    <property type="protein sequence ID" value="KAG3226775.1"/>
    <property type="molecule type" value="Genomic_DNA"/>
</dbReference>
<dbReference type="GO" id="GO:0005634">
    <property type="term" value="C:nucleus"/>
    <property type="evidence" value="ECO:0007669"/>
    <property type="project" value="TreeGrafter"/>
</dbReference>
<dbReference type="Proteomes" id="UP000760860">
    <property type="component" value="Unassembled WGS sequence"/>
</dbReference>
<dbReference type="VEuPathDB" id="FungiDB:PC110_g23773"/>
<proteinExistence type="predicted"/>
<sequence>MEAPRRQNHYTVKQRREALERVAVEGCKPTTRALNIPLGTLKGWRKKSTLLFEYKGAQTSRTTKGQGAKSKITFGHDLVTFMKNVRCEEENLCTGGMIEYMKMEQGAWLDMYLADKSSPERGLSALMCLCQRFAARHGFSVQKPQYTKKDEEALQEVHVKFAIEFWEEHAHYPESAIYNVDETAIYFDTPPHKIWALKGRRGSAKVKHIQKNSGRLTAVFTIRADGKKLPILVILRGMPGGTVETDELPTYPSGHVYTVQDSGWMDATVWQMYVMSLLKYEIDAPSVLLLDNFDSHVSEAGQNIVTEETSAIVCAVPANSTSVSHPLDVGVMGTLKKKLSAEWLRDKVSTARTAEEKRIAAVMRTIRAWENISTECVIKSFEKAIPKEPVVMV</sequence>
<dbReference type="VEuPathDB" id="FungiDB:PC110_g10862"/>
<evidence type="ECO:0000313" key="2">
    <source>
        <dbReference type="EMBL" id="KAG3226775.1"/>
    </source>
</evidence>
<feature type="domain" description="DDE-1" evidence="1">
    <location>
        <begin position="216"/>
        <end position="381"/>
    </location>
</feature>
<dbReference type="Pfam" id="PF03184">
    <property type="entry name" value="DDE_1"/>
    <property type="match status" value="1"/>
</dbReference>
<reference evidence="2" key="1">
    <citation type="submission" date="2018-05" db="EMBL/GenBank/DDBJ databases">
        <title>Effector identification in a new, highly contiguous assembly of the strawberry crown rot pathogen Phytophthora cactorum.</title>
        <authorList>
            <person name="Armitage A.D."/>
            <person name="Nellist C.F."/>
            <person name="Bates H."/>
            <person name="Vickerstaff R.J."/>
            <person name="Harrison R.J."/>
        </authorList>
    </citation>
    <scope>NUCLEOTIDE SEQUENCE</scope>
    <source>
        <strain evidence="2">P421</strain>
    </source>
</reference>
<dbReference type="InterPro" id="IPR004875">
    <property type="entry name" value="DDE_SF_endonuclease_dom"/>
</dbReference>
<accession>A0A8T1IN28</accession>
<dbReference type="AlphaFoldDB" id="A0A8T1IN28"/>
<comment type="caution">
    <text evidence="2">The sequence shown here is derived from an EMBL/GenBank/DDBJ whole genome shotgun (WGS) entry which is preliminary data.</text>
</comment>
<dbReference type="GO" id="GO:0003677">
    <property type="term" value="F:DNA binding"/>
    <property type="evidence" value="ECO:0007669"/>
    <property type="project" value="TreeGrafter"/>
</dbReference>
<evidence type="ECO:0000259" key="1">
    <source>
        <dbReference type="Pfam" id="PF03184"/>
    </source>
</evidence>
<evidence type="ECO:0000313" key="3">
    <source>
        <dbReference type="Proteomes" id="UP000760860"/>
    </source>
</evidence>